<gene>
    <name evidence="2" type="ORF">M0L20_24635</name>
</gene>
<sequence>MHNFRSVSRRTTLLFVYFLLVHTAFAHSPIQSRQKPLHLFMIGNSFSQNASKYLPQLSQEGGHQLIIGRAEIGGSSLQRHWDHAEAAEKDSNDPKGKPYGGKSLKMLLSEGTWDVITIQQASILSGDLETYQPYARKLYDYVKNLQPKATVVFHQTWAYRVDSKDFSRIAKGDSAKNAEQMWQKSRAAYHTVADELSTPVIPNGDAFWRITSSRKWGFQGAGNVEAQHLQPPVLPNQTYSLHVGYYWNNDKLGFDSHHANDAGCYLGSLVWYSFLYNESPAALRYTPPGVDANFAKQLRKVAWTTVRKEKKESAHRWIAVN</sequence>
<comment type="caution">
    <text evidence="2">The sequence shown here is derived from an EMBL/GenBank/DDBJ whole genome shotgun (WGS) entry which is preliminary data.</text>
</comment>
<dbReference type="InterPro" id="IPR036514">
    <property type="entry name" value="SGNH_hydro_sf"/>
</dbReference>
<dbReference type="EMBL" id="JALPRF010000006">
    <property type="protein sequence ID" value="MCK8495082.1"/>
    <property type="molecule type" value="Genomic_DNA"/>
</dbReference>
<protein>
    <submittedName>
        <fullName evidence="2">DUF4886 domain-containing protein</fullName>
    </submittedName>
</protein>
<accession>A0ABT0HTD3</accession>
<proteinExistence type="predicted"/>
<feature type="domain" description="DUF4886" evidence="1">
    <location>
        <begin position="40"/>
        <end position="173"/>
    </location>
</feature>
<keyword evidence="3" id="KW-1185">Reference proteome</keyword>
<dbReference type="InterPro" id="IPR032616">
    <property type="entry name" value="DUF4886"/>
</dbReference>
<evidence type="ECO:0000313" key="2">
    <source>
        <dbReference type="EMBL" id="MCK8495082.1"/>
    </source>
</evidence>
<dbReference type="Gene3D" id="3.40.50.1110">
    <property type="entry name" value="SGNH hydrolase"/>
    <property type="match status" value="1"/>
</dbReference>
<evidence type="ECO:0000313" key="3">
    <source>
        <dbReference type="Proteomes" id="UP001202180"/>
    </source>
</evidence>
<organism evidence="2 3">
    <name type="scientific">Spirosoma liriopis</name>
    <dbReference type="NCBI Taxonomy" id="2937440"/>
    <lineage>
        <taxon>Bacteria</taxon>
        <taxon>Pseudomonadati</taxon>
        <taxon>Bacteroidota</taxon>
        <taxon>Cytophagia</taxon>
        <taxon>Cytophagales</taxon>
        <taxon>Cytophagaceae</taxon>
        <taxon>Spirosoma</taxon>
    </lineage>
</organism>
<reference evidence="2 3" key="1">
    <citation type="submission" date="2022-04" db="EMBL/GenBank/DDBJ databases">
        <title>Spirosoma sp. strain RP8 genome sequencing and assembly.</title>
        <authorList>
            <person name="Jung Y."/>
        </authorList>
    </citation>
    <scope>NUCLEOTIDE SEQUENCE [LARGE SCALE GENOMIC DNA]</scope>
    <source>
        <strain evidence="2 3">RP8</strain>
    </source>
</reference>
<dbReference type="Pfam" id="PF16227">
    <property type="entry name" value="DUF4886"/>
    <property type="match status" value="1"/>
</dbReference>
<dbReference type="Proteomes" id="UP001202180">
    <property type="component" value="Unassembled WGS sequence"/>
</dbReference>
<dbReference type="RefSeq" id="WP_248479758.1">
    <property type="nucleotide sequence ID" value="NZ_JALPRF010000006.1"/>
</dbReference>
<name>A0ABT0HTD3_9BACT</name>
<evidence type="ECO:0000259" key="1">
    <source>
        <dbReference type="Pfam" id="PF16227"/>
    </source>
</evidence>
<dbReference type="SUPFAM" id="SSF52266">
    <property type="entry name" value="SGNH hydrolase"/>
    <property type="match status" value="1"/>
</dbReference>